<keyword evidence="3" id="KW-1185">Reference proteome</keyword>
<dbReference type="Pfam" id="PF05960">
    <property type="entry name" value="DUF885"/>
    <property type="match status" value="1"/>
</dbReference>
<evidence type="ECO:0000313" key="3">
    <source>
        <dbReference type="Proteomes" id="UP001355056"/>
    </source>
</evidence>
<name>A0ABU7YZZ2_9GAMM</name>
<proteinExistence type="predicted"/>
<keyword evidence="1" id="KW-0732">Signal</keyword>
<evidence type="ECO:0000256" key="1">
    <source>
        <dbReference type="SAM" id="SignalP"/>
    </source>
</evidence>
<protein>
    <submittedName>
        <fullName evidence="2">DUF885 domain-containing protein</fullName>
    </submittedName>
</protein>
<dbReference type="InterPro" id="IPR010281">
    <property type="entry name" value="DUF885"/>
</dbReference>
<feature type="signal peptide" evidence="1">
    <location>
        <begin position="1"/>
        <end position="19"/>
    </location>
</feature>
<dbReference type="PANTHER" id="PTHR33361:SF2">
    <property type="entry name" value="DUF885 DOMAIN-CONTAINING PROTEIN"/>
    <property type="match status" value="1"/>
</dbReference>
<comment type="caution">
    <text evidence="2">The sequence shown here is derived from an EMBL/GenBank/DDBJ whole genome shotgun (WGS) entry which is preliminary data.</text>
</comment>
<sequence>MKQLLFALCLAGAFPEALAADPVPQVAGPAQDAATAPRPGSFHRLLDELTARSVNSDPELRSMLGLADDGVGDLSDRMTDVSLPRRKVLRDELEQGLESVGAFDREALEGQERWSHDLASWFYRTQIDLMAFDWSPAWLPVGGSVYAVDQLFSIPVSIPQFMVNHHRVADEGDAENYIARLEGIAEKLDQVIANFDLQAEHGVVPPEVALEGAAAQIRTLLAPEPESSLFVDALRRKLDKVPGITPERRQALLAQAGEVVRTHTNPAYARLLARLDEALAKDPGNRGVWALPEGKAFYDAALRWNTSTTLDADAIHRIGLDEVARIEARMDALLDGQGLTDGSVGERVVALAKDPRYVYEDSDAGRAEVIVDIEAAIDRLQPYIPQYFGRVPGQPLQVKPVPAHAQATSPGGYYYPPAMDGSRPGTFFINLGDMRSNTRWSLPTLAYHEGSPGHHFQIALGQTLTDLPLLRRSLNPSAFTEGWALYAEQLVAEMGLYEDDPLGDLGRLQAEMFRSVRLVVDTGLHGKRWTPERAAAYMMEKTGMSPVDVRTEIHRYLVQPGQACSYKIGHLKMLELREDAKARLGDRFDVRAFHDVVLGNGALPLLVLEQVVDEWVASVEAAAGR</sequence>
<reference evidence="2 3" key="1">
    <citation type="journal article" date="2016" name="Int. J. Syst. Evol. Microbiol.">
        <title>Lysobacter erysipheiresistens sp. nov., an antagonist of powdery mildew, isolated from tobacco-cultivated soil.</title>
        <authorList>
            <person name="Xie B."/>
            <person name="Li T."/>
            <person name="Lin X."/>
            <person name="Wang C.J."/>
            <person name="Chen Y.J."/>
            <person name="Liu W.J."/>
            <person name="Zhao Z.W."/>
        </authorList>
    </citation>
    <scope>NUCLEOTIDE SEQUENCE [LARGE SCALE GENOMIC DNA]</scope>
    <source>
        <strain evidence="2 3">RS-LYSO-3</strain>
    </source>
</reference>
<dbReference type="PANTHER" id="PTHR33361">
    <property type="entry name" value="GLR0591 PROTEIN"/>
    <property type="match status" value="1"/>
</dbReference>
<evidence type="ECO:0000313" key="2">
    <source>
        <dbReference type="EMBL" id="MEG3184547.1"/>
    </source>
</evidence>
<feature type="chain" id="PRO_5045805694" evidence="1">
    <location>
        <begin position="20"/>
        <end position="625"/>
    </location>
</feature>
<dbReference type="RefSeq" id="WP_332617161.1">
    <property type="nucleotide sequence ID" value="NZ_JAXGFP010000005.1"/>
</dbReference>
<organism evidence="2 3">
    <name type="scientific">Novilysobacter erysipheiresistens</name>
    <dbReference type="NCBI Taxonomy" id="1749332"/>
    <lineage>
        <taxon>Bacteria</taxon>
        <taxon>Pseudomonadati</taxon>
        <taxon>Pseudomonadota</taxon>
        <taxon>Gammaproteobacteria</taxon>
        <taxon>Lysobacterales</taxon>
        <taxon>Lysobacteraceae</taxon>
        <taxon>Novilysobacter</taxon>
    </lineage>
</organism>
<gene>
    <name evidence="2" type="ORF">SNE34_11055</name>
</gene>
<dbReference type="EMBL" id="JAXGFP010000005">
    <property type="protein sequence ID" value="MEG3184547.1"/>
    <property type="molecule type" value="Genomic_DNA"/>
</dbReference>
<accession>A0ABU7YZZ2</accession>
<dbReference type="Proteomes" id="UP001355056">
    <property type="component" value="Unassembled WGS sequence"/>
</dbReference>